<evidence type="ECO:0000313" key="1">
    <source>
        <dbReference type="EMBL" id="GFR79311.1"/>
    </source>
</evidence>
<dbReference type="Proteomes" id="UP000762676">
    <property type="component" value="Unassembled WGS sequence"/>
</dbReference>
<evidence type="ECO:0000313" key="2">
    <source>
        <dbReference type="Proteomes" id="UP000762676"/>
    </source>
</evidence>
<name>A0AAV4G3Q8_9GAST</name>
<comment type="caution">
    <text evidence="1">The sequence shown here is derived from an EMBL/GenBank/DDBJ whole genome shotgun (WGS) entry which is preliminary data.</text>
</comment>
<sequence length="124" mass="13471">MDALCAMNVRNRDIISANAREPDGGEEFFWERAVGETSKVTVKIAGIEVNAVVYTGSQAITVTEELVRQRLPCDIQPLQLSCFTLTAANCLEIPLAGYLVADVTVRGTVVKDMVVMVLKDQPGN</sequence>
<protein>
    <submittedName>
        <fullName evidence="1">Pol polyprotein</fullName>
    </submittedName>
</protein>
<dbReference type="Gene3D" id="2.40.70.10">
    <property type="entry name" value="Acid Proteases"/>
    <property type="match status" value="1"/>
</dbReference>
<accession>A0AAV4G3Q8</accession>
<proteinExistence type="predicted"/>
<organism evidence="1 2">
    <name type="scientific">Elysia marginata</name>
    <dbReference type="NCBI Taxonomy" id="1093978"/>
    <lineage>
        <taxon>Eukaryota</taxon>
        <taxon>Metazoa</taxon>
        <taxon>Spiralia</taxon>
        <taxon>Lophotrochozoa</taxon>
        <taxon>Mollusca</taxon>
        <taxon>Gastropoda</taxon>
        <taxon>Heterobranchia</taxon>
        <taxon>Euthyneura</taxon>
        <taxon>Panpulmonata</taxon>
        <taxon>Sacoglossa</taxon>
        <taxon>Placobranchoidea</taxon>
        <taxon>Plakobranchidae</taxon>
        <taxon>Elysia</taxon>
    </lineage>
</organism>
<dbReference type="EMBL" id="BMAT01008171">
    <property type="protein sequence ID" value="GFR79311.1"/>
    <property type="molecule type" value="Genomic_DNA"/>
</dbReference>
<gene>
    <name evidence="1" type="ORF">ElyMa_004016900</name>
</gene>
<keyword evidence="2" id="KW-1185">Reference proteome</keyword>
<dbReference type="InterPro" id="IPR021109">
    <property type="entry name" value="Peptidase_aspartic_dom_sf"/>
</dbReference>
<dbReference type="AlphaFoldDB" id="A0AAV4G3Q8"/>
<reference evidence="1 2" key="1">
    <citation type="journal article" date="2021" name="Elife">
        <title>Chloroplast acquisition without the gene transfer in kleptoplastic sea slugs, Plakobranchus ocellatus.</title>
        <authorList>
            <person name="Maeda T."/>
            <person name="Takahashi S."/>
            <person name="Yoshida T."/>
            <person name="Shimamura S."/>
            <person name="Takaki Y."/>
            <person name="Nagai Y."/>
            <person name="Toyoda A."/>
            <person name="Suzuki Y."/>
            <person name="Arimoto A."/>
            <person name="Ishii H."/>
            <person name="Satoh N."/>
            <person name="Nishiyama T."/>
            <person name="Hasebe M."/>
            <person name="Maruyama T."/>
            <person name="Minagawa J."/>
            <person name="Obokata J."/>
            <person name="Shigenobu S."/>
        </authorList>
    </citation>
    <scope>NUCLEOTIDE SEQUENCE [LARGE SCALE GENOMIC DNA]</scope>
</reference>